<evidence type="ECO:0000313" key="4">
    <source>
        <dbReference type="Proteomes" id="UP000789572"/>
    </source>
</evidence>
<dbReference type="PANTHER" id="PTHR24410">
    <property type="entry name" value="HL07962P-RELATED"/>
    <property type="match status" value="1"/>
</dbReference>
<accession>A0A9N9BE44</accession>
<evidence type="ECO:0000259" key="2">
    <source>
        <dbReference type="PROSITE" id="PS51886"/>
    </source>
</evidence>
<protein>
    <submittedName>
        <fullName evidence="3">9841_t:CDS:1</fullName>
    </submittedName>
</protein>
<dbReference type="SUPFAM" id="SSF54695">
    <property type="entry name" value="POZ domain"/>
    <property type="match status" value="1"/>
</dbReference>
<dbReference type="Gene3D" id="1.25.40.420">
    <property type="match status" value="1"/>
</dbReference>
<dbReference type="InterPro" id="IPR006571">
    <property type="entry name" value="TLDc_dom"/>
</dbReference>
<feature type="domain" description="TLDc" evidence="2">
    <location>
        <begin position="305"/>
        <end position="492"/>
    </location>
</feature>
<dbReference type="PROSITE" id="PS50097">
    <property type="entry name" value="BTB"/>
    <property type="match status" value="1"/>
</dbReference>
<dbReference type="SMART" id="SM00225">
    <property type="entry name" value="BTB"/>
    <property type="match status" value="1"/>
</dbReference>
<dbReference type="Pfam" id="PF07707">
    <property type="entry name" value="BACK"/>
    <property type="match status" value="1"/>
</dbReference>
<feature type="domain" description="BTB" evidence="1">
    <location>
        <begin position="28"/>
        <end position="99"/>
    </location>
</feature>
<dbReference type="InterPro" id="IPR011705">
    <property type="entry name" value="BACK"/>
</dbReference>
<dbReference type="InterPro" id="IPR000210">
    <property type="entry name" value="BTB/POZ_dom"/>
</dbReference>
<dbReference type="AlphaFoldDB" id="A0A9N9BE44"/>
<dbReference type="Pfam" id="PF07534">
    <property type="entry name" value="TLD"/>
    <property type="match status" value="1"/>
</dbReference>
<dbReference type="OrthoDB" id="2439862at2759"/>
<dbReference type="InterPro" id="IPR051481">
    <property type="entry name" value="BTB-POZ/Galectin-3-binding"/>
</dbReference>
<keyword evidence="4" id="KW-1185">Reference proteome</keyword>
<evidence type="ECO:0000313" key="3">
    <source>
        <dbReference type="EMBL" id="CAG8560661.1"/>
    </source>
</evidence>
<comment type="caution">
    <text evidence="3">The sequence shown here is derived from an EMBL/GenBank/DDBJ whole genome shotgun (WGS) entry which is preliminary data.</text>
</comment>
<dbReference type="Pfam" id="PF00651">
    <property type="entry name" value="BTB"/>
    <property type="match status" value="1"/>
</dbReference>
<dbReference type="PROSITE" id="PS51886">
    <property type="entry name" value="TLDC"/>
    <property type="match status" value="1"/>
</dbReference>
<dbReference type="InterPro" id="IPR011333">
    <property type="entry name" value="SKP1/BTB/POZ_sf"/>
</dbReference>
<evidence type="ECO:0000259" key="1">
    <source>
        <dbReference type="PROSITE" id="PS50097"/>
    </source>
</evidence>
<gene>
    <name evidence="3" type="ORF">POCULU_LOCUS5491</name>
</gene>
<dbReference type="Proteomes" id="UP000789572">
    <property type="component" value="Unassembled WGS sequence"/>
</dbReference>
<sequence length="528" mass="61660">MSLLAFSSGLLLDLSADFKKLYDSGEDYDVVFRVGVEESEFRAHASILKARSAYFNAAFSNMWARKEDGMFVFTKDNISSVVFDQILKFVYSGSINLDTVETRTLLELLIAADELELQSLINYVQIHLISKRTNWLRRRINMVSVLHIVCEHEPFDQLREYVLEYICRDAKPFFESEEFVTLKEDALVLILARDDLELEEVRIWDNVIRWGLEHTELPLSANNIEYWSDADFEALKTTLRHIIPLIRFFYLSPMEFEARVLRFFRKLIPCSMQSRVYEYYSNPNMLDAKSIVPLPRVSAFPFDSSIISAKDVAQIASWIDNRRKQPYNYARIPYEFKLLLRASRDGYGVDTFHKLCDGYGPTVVVCRVKETGTIIGGFNSLSWHGYYKWGPRRFAYREERKETSDSFLFTFGDTRTRAHTRVVKVKSQNADEAIIWDGGKGPYFNSDLMMAYSPLANGNHNWRCQQLAYESPILDGPSSIFSVDEYEVFLVVEKPFMLVSWSVRLLRIVRWAKRYFTRWWDYVGLSNI</sequence>
<reference evidence="3" key="1">
    <citation type="submission" date="2021-06" db="EMBL/GenBank/DDBJ databases">
        <authorList>
            <person name="Kallberg Y."/>
            <person name="Tangrot J."/>
            <person name="Rosling A."/>
        </authorList>
    </citation>
    <scope>NUCLEOTIDE SEQUENCE</scope>
    <source>
        <strain evidence="3">IA702</strain>
    </source>
</reference>
<dbReference type="Gene3D" id="3.30.710.10">
    <property type="entry name" value="Potassium Channel Kv1.1, Chain A"/>
    <property type="match status" value="1"/>
</dbReference>
<dbReference type="PANTHER" id="PTHR24410:SF23">
    <property type="entry name" value="BTB DOMAIN-CONTAINING PROTEIN-RELATED"/>
    <property type="match status" value="1"/>
</dbReference>
<name>A0A9N9BE44_9GLOM</name>
<organism evidence="3 4">
    <name type="scientific">Paraglomus occultum</name>
    <dbReference type="NCBI Taxonomy" id="144539"/>
    <lineage>
        <taxon>Eukaryota</taxon>
        <taxon>Fungi</taxon>
        <taxon>Fungi incertae sedis</taxon>
        <taxon>Mucoromycota</taxon>
        <taxon>Glomeromycotina</taxon>
        <taxon>Glomeromycetes</taxon>
        <taxon>Paraglomerales</taxon>
        <taxon>Paraglomeraceae</taxon>
        <taxon>Paraglomus</taxon>
    </lineage>
</organism>
<dbReference type="EMBL" id="CAJVPJ010000851">
    <property type="protein sequence ID" value="CAG8560661.1"/>
    <property type="molecule type" value="Genomic_DNA"/>
</dbReference>
<proteinExistence type="predicted"/>